<dbReference type="InterPro" id="IPR036527">
    <property type="entry name" value="SCP2_sterol-bd_dom_sf"/>
</dbReference>
<sequence length="112" mass="12333">MATLAECRAALTRLTADLTENAAKVRAKVNVDRTVVCRITDLDTAFRGRLIDGELRDVVEGDDPAAQVSISAASDDLIALVDGELDWLHALATRRLRIRAKPLDLLKLRNLR</sequence>
<dbReference type="Gene3D" id="3.30.1050.10">
    <property type="entry name" value="SCP2 sterol-binding domain"/>
    <property type="match status" value="1"/>
</dbReference>
<proteinExistence type="predicted"/>
<dbReference type="RefSeq" id="WP_239674619.1">
    <property type="nucleotide sequence ID" value="NZ_CP070499.1"/>
</dbReference>
<dbReference type="Proteomes" id="UP000662857">
    <property type="component" value="Chromosome"/>
</dbReference>
<dbReference type="InterPro" id="IPR003033">
    <property type="entry name" value="SCP2_sterol-bd_dom"/>
</dbReference>
<evidence type="ECO:0000313" key="2">
    <source>
        <dbReference type="EMBL" id="QSB12583.1"/>
    </source>
</evidence>
<organism evidence="2 3">
    <name type="scientific">Natronosporangium hydrolyticum</name>
    <dbReference type="NCBI Taxonomy" id="2811111"/>
    <lineage>
        <taxon>Bacteria</taxon>
        <taxon>Bacillati</taxon>
        <taxon>Actinomycetota</taxon>
        <taxon>Actinomycetes</taxon>
        <taxon>Micromonosporales</taxon>
        <taxon>Micromonosporaceae</taxon>
        <taxon>Natronosporangium</taxon>
    </lineage>
</organism>
<keyword evidence="3" id="KW-1185">Reference proteome</keyword>
<gene>
    <name evidence="2" type="ORF">JQS43_12715</name>
</gene>
<dbReference type="EMBL" id="CP070499">
    <property type="protein sequence ID" value="QSB12583.1"/>
    <property type="molecule type" value="Genomic_DNA"/>
</dbReference>
<evidence type="ECO:0000313" key="3">
    <source>
        <dbReference type="Proteomes" id="UP000662857"/>
    </source>
</evidence>
<accession>A0A895YAT3</accession>
<evidence type="ECO:0000259" key="1">
    <source>
        <dbReference type="Pfam" id="PF02036"/>
    </source>
</evidence>
<dbReference type="AlphaFoldDB" id="A0A895YAT3"/>
<dbReference type="SUPFAM" id="SSF55718">
    <property type="entry name" value="SCP-like"/>
    <property type="match status" value="1"/>
</dbReference>
<protein>
    <submittedName>
        <fullName evidence="2">SCP2 sterol-binding domain-containing protein</fullName>
    </submittedName>
</protein>
<dbReference type="Pfam" id="PF02036">
    <property type="entry name" value="SCP2"/>
    <property type="match status" value="1"/>
</dbReference>
<name>A0A895YAT3_9ACTN</name>
<dbReference type="KEGG" id="nhy:JQS43_12715"/>
<feature type="domain" description="SCP2" evidence="1">
    <location>
        <begin position="22"/>
        <end position="99"/>
    </location>
</feature>
<reference evidence="2" key="1">
    <citation type="submission" date="2021-02" db="EMBL/GenBank/DDBJ databases">
        <title>Natrosporangium hydrolyticum gen. nov., sp. nov, a haloalkaliphilic actinobacterium from a soda solonchak soil.</title>
        <authorList>
            <person name="Sorokin D.Y."/>
            <person name="Khijniak T.V."/>
            <person name="Zakharycheva A.P."/>
            <person name="Boueva O.V."/>
            <person name="Ariskina E.V."/>
            <person name="Hahnke R.L."/>
            <person name="Bunk B."/>
            <person name="Sproer C."/>
            <person name="Schumann P."/>
            <person name="Evtushenko L.I."/>
            <person name="Kublanov I.V."/>
        </authorList>
    </citation>
    <scope>NUCLEOTIDE SEQUENCE</scope>
    <source>
        <strain evidence="2">DSM 106523</strain>
    </source>
</reference>